<evidence type="ECO:0000256" key="4">
    <source>
        <dbReference type="ARBA" id="ARBA00022448"/>
    </source>
</evidence>
<dbReference type="InterPro" id="IPR001851">
    <property type="entry name" value="ABC_transp_permease"/>
</dbReference>
<evidence type="ECO:0000256" key="11">
    <source>
        <dbReference type="ARBA" id="ARBA00025060"/>
    </source>
</evidence>
<evidence type="ECO:0000259" key="15">
    <source>
        <dbReference type="Pfam" id="PF13407"/>
    </source>
</evidence>
<feature type="transmembrane region" description="Helical" evidence="14">
    <location>
        <begin position="52"/>
        <end position="85"/>
    </location>
</feature>
<proteinExistence type="predicted"/>
<evidence type="ECO:0000256" key="2">
    <source>
        <dbReference type="ARBA" id="ARBA00011262"/>
    </source>
</evidence>
<evidence type="ECO:0000256" key="1">
    <source>
        <dbReference type="ARBA" id="ARBA00004651"/>
    </source>
</evidence>
<dbReference type="InterPro" id="IPR028082">
    <property type="entry name" value="Peripla_BP_I"/>
</dbReference>
<keyword evidence="4" id="KW-0813">Transport</keyword>
<dbReference type="Gene3D" id="3.40.50.2300">
    <property type="match status" value="2"/>
</dbReference>
<comment type="subunit">
    <text evidence="2">The complex is composed of two ATP-binding proteins (LsrA), two transmembrane proteins (LsrC and LsrD) and a solute-binding protein (LsrB).</text>
</comment>
<evidence type="ECO:0000256" key="5">
    <source>
        <dbReference type="ARBA" id="ARBA00022475"/>
    </source>
</evidence>
<dbReference type="CDD" id="cd06579">
    <property type="entry name" value="TM_PBP1_transp_AraH_like"/>
    <property type="match status" value="1"/>
</dbReference>
<feature type="transmembrane region" description="Helical" evidence="14">
    <location>
        <begin position="165"/>
        <end position="188"/>
    </location>
</feature>
<dbReference type="Pfam" id="PF02653">
    <property type="entry name" value="BPD_transp_2"/>
    <property type="match status" value="1"/>
</dbReference>
<gene>
    <name evidence="16" type="ORF">PYK22_00171</name>
</gene>
<dbReference type="PANTHER" id="PTHR32196:SF71">
    <property type="entry name" value="AUTOINDUCER 2 IMPORT SYSTEM PERMEASE PROTEIN LSRD"/>
    <property type="match status" value="1"/>
</dbReference>
<feature type="transmembrane region" description="Helical" evidence="14">
    <location>
        <begin position="20"/>
        <end position="40"/>
    </location>
</feature>
<feature type="transmembrane region" description="Helical" evidence="14">
    <location>
        <begin position="218"/>
        <end position="239"/>
    </location>
</feature>
<dbReference type="GO" id="GO:0043190">
    <property type="term" value="C:ATP-binding cassette (ABC) transporter complex"/>
    <property type="evidence" value="ECO:0007669"/>
    <property type="project" value="InterPro"/>
</dbReference>
<feature type="transmembrane region" description="Helical" evidence="14">
    <location>
        <begin position="342"/>
        <end position="363"/>
    </location>
</feature>
<keyword evidence="10 14" id="KW-0472">Membrane</keyword>
<dbReference type="PANTHER" id="PTHR32196">
    <property type="entry name" value="ABC TRANSPORTER PERMEASE PROTEIN YPHD-RELATED-RELATED"/>
    <property type="match status" value="1"/>
</dbReference>
<feature type="transmembrane region" description="Helical" evidence="14">
    <location>
        <begin position="97"/>
        <end position="120"/>
    </location>
</feature>
<keyword evidence="8" id="KW-0574">Periplasm</keyword>
<comment type="function">
    <text evidence="11">Part of the ABC transporter complex LsrABCD involved in autoinducer 2 (AI-2) import. Binds AI-2 and delivers it to the LsrC and LsrD permeases.</text>
</comment>
<comment type="function">
    <text evidence="12">Part of the ABC transporter complex LsrABCD involved in autoinducer 2 (AI-2) import. Probably responsible for the translocation of the substrate across the membrane.</text>
</comment>
<accession>A0A0B6WV90</accession>
<evidence type="ECO:0000256" key="8">
    <source>
        <dbReference type="ARBA" id="ARBA00022764"/>
    </source>
</evidence>
<reference evidence="16 17" key="2">
    <citation type="submission" date="2015-01" db="EMBL/GenBank/DDBJ databases">
        <title>Complete genome sequence of Pyrinomonas methylaliphatogenes type strain K22T.</title>
        <authorList>
            <person name="Lee K.C.Y."/>
            <person name="Power J.F."/>
            <person name="Dunfield P.F."/>
            <person name="Morgan X.C."/>
            <person name="Huttenhower C."/>
            <person name="Stott M.B."/>
        </authorList>
    </citation>
    <scope>NUCLEOTIDE SEQUENCE [LARGE SCALE GENOMIC DNA]</scope>
    <source>
        <strain evidence="16 17">K22</strain>
    </source>
</reference>
<dbReference type="InterPro" id="IPR025997">
    <property type="entry name" value="SBP_2_dom"/>
</dbReference>
<evidence type="ECO:0000256" key="3">
    <source>
        <dbReference type="ARBA" id="ARBA00014452"/>
    </source>
</evidence>
<keyword evidence="9 14" id="KW-1133">Transmembrane helix</keyword>
<keyword evidence="6" id="KW-0997">Cell inner membrane</keyword>
<protein>
    <recommendedName>
        <fullName evidence="13">Autoinducer 2 import system permease protein LsrD</fullName>
    </recommendedName>
    <alternativeName>
        <fullName evidence="3">Autoinducer 2-binding protein LsrB</fullName>
    </alternativeName>
</protein>
<feature type="domain" description="Periplasmic binding protein" evidence="15">
    <location>
        <begin position="390"/>
        <end position="645"/>
    </location>
</feature>
<evidence type="ECO:0000256" key="14">
    <source>
        <dbReference type="SAM" id="Phobius"/>
    </source>
</evidence>
<evidence type="ECO:0000256" key="6">
    <source>
        <dbReference type="ARBA" id="ARBA00022519"/>
    </source>
</evidence>
<evidence type="ECO:0000256" key="7">
    <source>
        <dbReference type="ARBA" id="ARBA00022692"/>
    </source>
</evidence>
<keyword evidence="5" id="KW-1003">Cell membrane</keyword>
<evidence type="ECO:0000313" key="16">
    <source>
        <dbReference type="EMBL" id="CDM64179.1"/>
    </source>
</evidence>
<sequence>MPIKTEGSWRARLFPNNEWALVLVIAVECAIFGATGRNFLTAANGFEVARLGVELGLIAFALTPIIITGGIDLSVGSMMALAAVVLGGLWRDGHWPLPAAVLAALGVGLAGGGLNALLIARFRFPPLIVTLGTFSLFRGIAEGLTRGIENYSGFDPRFLFWGQGYVGGLIPTQLFVLVSVFLFYAHLVHRTAFGRSLRAIGFSAEGARYAGIRVARQLACLYVLSGFVSALAAIIYVAHLGQAKSDAGTGYELMAITSVVIGGTSIFGGHGTIWGTALGLFAIVILQNGLRLSGQPAELAGVLTGALLIATILIDRVVRRPKAPQVAQMNAEENTEVRNSQIAVLSIVILLAALIVAGSNWFLINSLRRELRSATGERATAGPAAHRTVIAMMPKAKGDPYFISCKQGADEAARELGVELLWDGPTELDPAKQNEVVEAWITRGVDAIAVSVENRVGISTVLRKARERGIKVLTWDADAERDARDFFVNQATPQGIGYTLTDEAARILGGRGEFAIITASLSAANQNEWIKYIKERLAQKYPDLKLVAIQPSEGDRDRAFAETQTVLKVYPNVRLIMAIAAPAVPGAAEAVKQAGRRDVKVIGLSLPSMCRTYIHEGIIESIVLWNTRDLGYLTVYAAQAAATGRLKRGDRQLEAGRLGRVEVADDEVRLGAPFIFNRENIDRFDF</sequence>
<evidence type="ECO:0000313" key="17">
    <source>
        <dbReference type="Proteomes" id="UP000031518"/>
    </source>
</evidence>
<dbReference type="Pfam" id="PF13407">
    <property type="entry name" value="Peripla_BP_4"/>
    <property type="match status" value="1"/>
</dbReference>
<evidence type="ECO:0000256" key="9">
    <source>
        <dbReference type="ARBA" id="ARBA00022989"/>
    </source>
</evidence>
<comment type="subcellular location">
    <subcellularLocation>
        <location evidence="1">Cell membrane</location>
        <topology evidence="1">Multi-pass membrane protein</topology>
    </subcellularLocation>
</comment>
<keyword evidence="17" id="KW-1185">Reference proteome</keyword>
<dbReference type="CDD" id="cd20003">
    <property type="entry name" value="PBP1_LsrB_Quorum_Sensing"/>
    <property type="match status" value="1"/>
</dbReference>
<dbReference type="EMBL" id="CBXV010000001">
    <property type="protein sequence ID" value="CDM64179.1"/>
    <property type="molecule type" value="Genomic_DNA"/>
</dbReference>
<evidence type="ECO:0000256" key="13">
    <source>
        <dbReference type="ARBA" id="ARBA00039381"/>
    </source>
</evidence>
<dbReference type="RefSeq" id="WP_041973213.1">
    <property type="nucleotide sequence ID" value="NZ_CBXV010000001.1"/>
</dbReference>
<name>A0A0B6WV90_9BACT</name>
<keyword evidence="7 14" id="KW-0812">Transmembrane</keyword>
<reference evidence="16 17" key="1">
    <citation type="submission" date="2013-12" db="EMBL/GenBank/DDBJ databases">
        <authorList>
            <person name="Stott M."/>
        </authorList>
    </citation>
    <scope>NUCLEOTIDE SEQUENCE [LARGE SCALE GENOMIC DNA]</scope>
    <source>
        <strain evidence="16 17">K22</strain>
    </source>
</reference>
<dbReference type="STRING" id="454194.PYK22_00171"/>
<dbReference type="AlphaFoldDB" id="A0A0B6WV90"/>
<dbReference type="Proteomes" id="UP000031518">
    <property type="component" value="Unassembled WGS sequence"/>
</dbReference>
<organism evidence="16 17">
    <name type="scientific">Pyrinomonas methylaliphatogenes</name>
    <dbReference type="NCBI Taxonomy" id="454194"/>
    <lineage>
        <taxon>Bacteria</taxon>
        <taxon>Pseudomonadati</taxon>
        <taxon>Acidobacteriota</taxon>
        <taxon>Blastocatellia</taxon>
        <taxon>Blastocatellales</taxon>
        <taxon>Pyrinomonadaceae</taxon>
        <taxon>Pyrinomonas</taxon>
    </lineage>
</organism>
<evidence type="ECO:0000256" key="12">
    <source>
        <dbReference type="ARBA" id="ARBA00025439"/>
    </source>
</evidence>
<feature type="transmembrane region" description="Helical" evidence="14">
    <location>
        <begin position="297"/>
        <end position="314"/>
    </location>
</feature>
<dbReference type="SUPFAM" id="SSF53822">
    <property type="entry name" value="Periplasmic binding protein-like I"/>
    <property type="match status" value="1"/>
</dbReference>
<evidence type="ECO:0000256" key="10">
    <source>
        <dbReference type="ARBA" id="ARBA00023136"/>
    </source>
</evidence>
<dbReference type="InterPro" id="IPR030159">
    <property type="entry name" value="LsrB"/>
</dbReference>
<dbReference type="GO" id="GO:0022857">
    <property type="term" value="F:transmembrane transporter activity"/>
    <property type="evidence" value="ECO:0007669"/>
    <property type="project" value="InterPro"/>
</dbReference>
<dbReference type="OrthoDB" id="9813906at2"/>
<feature type="transmembrane region" description="Helical" evidence="14">
    <location>
        <begin position="259"/>
        <end position="285"/>
    </location>
</feature>